<evidence type="ECO:0000313" key="2">
    <source>
        <dbReference type="Proteomes" id="UP000256269"/>
    </source>
</evidence>
<name>A0A3E0HDF6_9PSEU</name>
<dbReference type="Proteomes" id="UP000256269">
    <property type="component" value="Unassembled WGS sequence"/>
</dbReference>
<reference evidence="1 2" key="1">
    <citation type="submission" date="2018-08" db="EMBL/GenBank/DDBJ databases">
        <title>Genomic Encyclopedia of Archaeal and Bacterial Type Strains, Phase II (KMG-II): from individual species to whole genera.</title>
        <authorList>
            <person name="Goeker M."/>
        </authorList>
    </citation>
    <scope>NUCLEOTIDE SEQUENCE [LARGE SCALE GENOMIC DNA]</scope>
    <source>
        <strain evidence="1 2">DSM 45791</strain>
    </source>
</reference>
<sequence length="184" mass="19992">MQSRTQHAVSALGWHGTVISDVAVLGQRVSAVVRLRADVHQWRTANGWPPAPDPSWFHSWFEPAFHDVVPVSAIDLVGILVTEAGVEQALESCGTLMTLAPCAVLVPESADYDPWPLIELDYYGVGLVRAGDDGPARVEVAPEDRASEFGPSPFSRWLLEVLYAHVTAPGAVLLQHWDGADQHP</sequence>
<keyword evidence="2" id="KW-1185">Reference proteome</keyword>
<dbReference type="EMBL" id="QUNO01000011">
    <property type="protein sequence ID" value="REH42039.1"/>
    <property type="molecule type" value="Genomic_DNA"/>
</dbReference>
<comment type="caution">
    <text evidence="1">The sequence shown here is derived from an EMBL/GenBank/DDBJ whole genome shotgun (WGS) entry which is preliminary data.</text>
</comment>
<evidence type="ECO:0000313" key="1">
    <source>
        <dbReference type="EMBL" id="REH42039.1"/>
    </source>
</evidence>
<protein>
    <submittedName>
        <fullName evidence="1">Uncharacterized protein</fullName>
    </submittedName>
</protein>
<dbReference type="AlphaFoldDB" id="A0A3E0HDF6"/>
<proteinExistence type="predicted"/>
<dbReference type="OrthoDB" id="5178556at2"/>
<accession>A0A3E0HDF6</accession>
<dbReference type="RefSeq" id="WP_116178036.1">
    <property type="nucleotide sequence ID" value="NZ_CP144375.1"/>
</dbReference>
<gene>
    <name evidence="1" type="ORF">BCF44_111344</name>
</gene>
<organism evidence="1 2">
    <name type="scientific">Kutzneria buriramensis</name>
    <dbReference type="NCBI Taxonomy" id="1045776"/>
    <lineage>
        <taxon>Bacteria</taxon>
        <taxon>Bacillati</taxon>
        <taxon>Actinomycetota</taxon>
        <taxon>Actinomycetes</taxon>
        <taxon>Pseudonocardiales</taxon>
        <taxon>Pseudonocardiaceae</taxon>
        <taxon>Kutzneria</taxon>
    </lineage>
</organism>